<sequence>MSTVVVAQRSFPPFTVTFSDKWRTIKPIMYITRIALLKTVLK</sequence>
<dbReference type="AlphaFoldDB" id="A0A0E9Q132"/>
<organism evidence="1">
    <name type="scientific">Anguilla anguilla</name>
    <name type="common">European freshwater eel</name>
    <name type="synonym">Muraena anguilla</name>
    <dbReference type="NCBI Taxonomy" id="7936"/>
    <lineage>
        <taxon>Eukaryota</taxon>
        <taxon>Metazoa</taxon>
        <taxon>Chordata</taxon>
        <taxon>Craniata</taxon>
        <taxon>Vertebrata</taxon>
        <taxon>Euteleostomi</taxon>
        <taxon>Actinopterygii</taxon>
        <taxon>Neopterygii</taxon>
        <taxon>Teleostei</taxon>
        <taxon>Anguilliformes</taxon>
        <taxon>Anguillidae</taxon>
        <taxon>Anguilla</taxon>
    </lineage>
</organism>
<dbReference type="EMBL" id="GBXM01098764">
    <property type="protein sequence ID" value="JAH09813.1"/>
    <property type="molecule type" value="Transcribed_RNA"/>
</dbReference>
<proteinExistence type="predicted"/>
<reference evidence="1" key="1">
    <citation type="submission" date="2014-11" db="EMBL/GenBank/DDBJ databases">
        <authorList>
            <person name="Amaro Gonzalez C."/>
        </authorList>
    </citation>
    <scope>NUCLEOTIDE SEQUENCE</scope>
</reference>
<reference evidence="1" key="2">
    <citation type="journal article" date="2015" name="Fish Shellfish Immunol.">
        <title>Early steps in the European eel (Anguilla anguilla)-Vibrio vulnificus interaction in the gills: Role of the RtxA13 toxin.</title>
        <authorList>
            <person name="Callol A."/>
            <person name="Pajuelo D."/>
            <person name="Ebbesson L."/>
            <person name="Teles M."/>
            <person name="MacKenzie S."/>
            <person name="Amaro C."/>
        </authorList>
    </citation>
    <scope>NUCLEOTIDE SEQUENCE</scope>
</reference>
<name>A0A0E9Q132_ANGAN</name>
<protein>
    <submittedName>
        <fullName evidence="1">Uncharacterized protein</fullName>
    </submittedName>
</protein>
<accession>A0A0E9Q132</accession>
<evidence type="ECO:0000313" key="1">
    <source>
        <dbReference type="EMBL" id="JAH09813.1"/>
    </source>
</evidence>